<dbReference type="GO" id="GO:0005737">
    <property type="term" value="C:cytoplasm"/>
    <property type="evidence" value="ECO:0007669"/>
    <property type="project" value="TreeGrafter"/>
</dbReference>
<evidence type="ECO:0000313" key="8">
    <source>
        <dbReference type="Proteomes" id="UP000032160"/>
    </source>
</evidence>
<feature type="domain" description="TauD/TfdA-like" evidence="6">
    <location>
        <begin position="6"/>
        <end position="285"/>
    </location>
</feature>
<evidence type="ECO:0000256" key="3">
    <source>
        <dbReference type="ARBA" id="ARBA00022964"/>
    </source>
</evidence>
<dbReference type="GO" id="GO:0000908">
    <property type="term" value="F:taurine dioxygenase activity"/>
    <property type="evidence" value="ECO:0007669"/>
    <property type="project" value="UniProtKB-EC"/>
</dbReference>
<evidence type="ECO:0000256" key="5">
    <source>
        <dbReference type="ARBA" id="ARBA00023004"/>
    </source>
</evidence>
<gene>
    <name evidence="7" type="ORF">BN1012_Phect2098</name>
</gene>
<dbReference type="GO" id="GO:0046872">
    <property type="term" value="F:metal ion binding"/>
    <property type="evidence" value="ECO:0007669"/>
    <property type="project" value="UniProtKB-KW"/>
</dbReference>
<evidence type="ECO:0000256" key="2">
    <source>
        <dbReference type="ARBA" id="ARBA00022723"/>
    </source>
</evidence>
<dbReference type="Gene3D" id="3.60.130.10">
    <property type="entry name" value="Clavaminate synthase-like"/>
    <property type="match status" value="1"/>
</dbReference>
<protein>
    <submittedName>
        <fullName evidence="7">Alpha-ketoglutarate-dependent taurine dioxygenase</fullName>
        <ecNumber evidence="7">1.14.11.17</ecNumber>
    </submittedName>
</protein>
<evidence type="ECO:0000259" key="6">
    <source>
        <dbReference type="Pfam" id="PF02668"/>
    </source>
</evidence>
<keyword evidence="5" id="KW-0408">Iron</keyword>
<name>X5MNQ6_9HYPH</name>
<dbReference type="PANTHER" id="PTHR30468:SF1">
    <property type="entry name" value="ALPHA-KETOGLUTARATE-DEPENDENT SULFONATE DIOXYGENASE"/>
    <property type="match status" value="1"/>
</dbReference>
<dbReference type="OrthoDB" id="7209371at2"/>
<accession>X5MNQ6</accession>
<proteinExistence type="inferred from homology"/>
<keyword evidence="8" id="KW-1185">Reference proteome</keyword>
<dbReference type="PATRIC" id="fig|1458461.3.peg.2104"/>
<dbReference type="InterPro" id="IPR051323">
    <property type="entry name" value="AtsK-like"/>
</dbReference>
<dbReference type="Pfam" id="PF02668">
    <property type="entry name" value="TauD"/>
    <property type="match status" value="1"/>
</dbReference>
<comment type="similarity">
    <text evidence="1">Belongs to the TfdA dioxygenase family.</text>
</comment>
<dbReference type="GO" id="GO:0006790">
    <property type="term" value="P:sulfur compound metabolic process"/>
    <property type="evidence" value="ECO:0007669"/>
    <property type="project" value="TreeGrafter"/>
</dbReference>
<dbReference type="SUPFAM" id="SSF51197">
    <property type="entry name" value="Clavaminate synthase-like"/>
    <property type="match status" value="1"/>
</dbReference>
<evidence type="ECO:0000313" key="7">
    <source>
        <dbReference type="EMBL" id="CDO60311.1"/>
    </source>
</evidence>
<dbReference type="InterPro" id="IPR042098">
    <property type="entry name" value="TauD-like_sf"/>
</dbReference>
<dbReference type="AlphaFoldDB" id="X5MNQ6"/>
<organism evidence="7 8">
    <name type="scientific">Candidatus Phaeomarinibacter ectocarpi</name>
    <dbReference type="NCBI Taxonomy" id="1458461"/>
    <lineage>
        <taxon>Bacteria</taxon>
        <taxon>Pseudomonadati</taxon>
        <taxon>Pseudomonadota</taxon>
        <taxon>Alphaproteobacteria</taxon>
        <taxon>Hyphomicrobiales</taxon>
        <taxon>Parvibaculaceae</taxon>
        <taxon>Candidatus Phaeomarinibacter</taxon>
    </lineage>
</organism>
<dbReference type="EC" id="1.14.11.17" evidence="7"/>
<dbReference type="HOGENOM" id="CLU_036005_2_1_5"/>
<evidence type="ECO:0000256" key="1">
    <source>
        <dbReference type="ARBA" id="ARBA00005896"/>
    </source>
</evidence>
<dbReference type="STRING" id="1458461.BN1012_Phect2098"/>
<reference evidence="7 8" key="1">
    <citation type="journal article" date="2014" name="Front. Genet.">
        <title>Genome and metabolic network of "Candidatus Phaeomarinobacter ectocarpi" Ec32, a new candidate genus of Alphaproteobacteria frequently associated with brown algae.</title>
        <authorList>
            <person name="Dittami S.M."/>
            <person name="Barbeyron T."/>
            <person name="Boyen C."/>
            <person name="Cambefort J."/>
            <person name="Collet G."/>
            <person name="Delage L."/>
            <person name="Gobet A."/>
            <person name="Groisillier A."/>
            <person name="Leblanc C."/>
            <person name="Michel G."/>
            <person name="Scornet D."/>
            <person name="Siegel A."/>
            <person name="Tapia J.E."/>
            <person name="Tonon T."/>
        </authorList>
    </citation>
    <scope>NUCLEOTIDE SEQUENCE [LARGE SCALE GENOMIC DNA]</scope>
    <source>
        <strain evidence="7 8">Ec32</strain>
    </source>
</reference>
<evidence type="ECO:0000256" key="4">
    <source>
        <dbReference type="ARBA" id="ARBA00023002"/>
    </source>
</evidence>
<dbReference type="EMBL" id="HG966617">
    <property type="protein sequence ID" value="CDO60311.1"/>
    <property type="molecule type" value="Genomic_DNA"/>
</dbReference>
<dbReference type="Proteomes" id="UP000032160">
    <property type="component" value="Chromosome I"/>
</dbReference>
<sequence>MSTVDVRPLEGVGAEIHGVDIAAGLSNTQFDAIHKAFCDHGLIFFRDQTITENDHIELAQKFGNIDINRFFAAHPDYPEIAMVSKDVDQKDNIGGGWHTDHSYDRDPAMGSILVARELPDSGGDTLFSSMYAAYDNLSDGFKQMLEGLNAVHSATHIFGSGPVGYAAQTDAGGSAGADAKDDGRIGNASLADTMPDVIHPVIITHPLSGKKALYVNPAFTVRFEGWTEDESRPLMQQLFAECARPEYTHRFAWKPGSIAFWDNRATWHWAMNDYQGQRRVMHRITVEGCPLS</sequence>
<keyword evidence="3 7" id="KW-0223">Dioxygenase</keyword>
<dbReference type="PANTHER" id="PTHR30468">
    <property type="entry name" value="ALPHA-KETOGLUTARATE-DEPENDENT SULFONATE DIOXYGENASE"/>
    <property type="match status" value="1"/>
</dbReference>
<dbReference type="RefSeq" id="WP_043950538.1">
    <property type="nucleotide sequence ID" value="NZ_HG966617.1"/>
</dbReference>
<keyword evidence="2" id="KW-0479">Metal-binding</keyword>
<keyword evidence="4 7" id="KW-0560">Oxidoreductase</keyword>
<dbReference type="InterPro" id="IPR003819">
    <property type="entry name" value="TauD/TfdA-like"/>
</dbReference>
<dbReference type="KEGG" id="pect:BN1012_Phect2098"/>